<proteinExistence type="predicted"/>
<name>B9DYJ7_CLOK1</name>
<dbReference type="Proteomes" id="UP000007969">
    <property type="component" value="Chromosome"/>
</dbReference>
<protein>
    <submittedName>
        <fullName evidence="1">Uncharacterized protein</fullName>
    </submittedName>
</protein>
<evidence type="ECO:0000313" key="2">
    <source>
        <dbReference type="Proteomes" id="UP000007969"/>
    </source>
</evidence>
<dbReference type="EMBL" id="AP009049">
    <property type="protein sequence ID" value="BAH05322.1"/>
    <property type="molecule type" value="Genomic_DNA"/>
</dbReference>
<dbReference type="AlphaFoldDB" id="B9DYJ7"/>
<reference evidence="2" key="1">
    <citation type="submission" date="2005-09" db="EMBL/GenBank/DDBJ databases">
        <title>Complete genome sequence of Clostridium kluyveri and comparative genomics of Clostridia species.</title>
        <authorList>
            <person name="Inui M."/>
            <person name="Nonaka H."/>
            <person name="Shinoda Y."/>
            <person name="Ikenaga Y."/>
            <person name="Abe M."/>
            <person name="Naito K."/>
            <person name="Vertes A.A."/>
            <person name="Yukawa H."/>
        </authorList>
    </citation>
    <scope>NUCLEOTIDE SEQUENCE [LARGE SCALE GENOMIC DNA]</scope>
    <source>
        <strain evidence="2">NBRC 12016</strain>
    </source>
</reference>
<dbReference type="KEGG" id="ckr:CKR_0271"/>
<organism evidence="1 2">
    <name type="scientific">Clostridium kluyveri (strain NBRC 12016)</name>
    <dbReference type="NCBI Taxonomy" id="583346"/>
    <lineage>
        <taxon>Bacteria</taxon>
        <taxon>Bacillati</taxon>
        <taxon>Bacillota</taxon>
        <taxon>Clostridia</taxon>
        <taxon>Eubacteriales</taxon>
        <taxon>Clostridiaceae</taxon>
        <taxon>Clostridium</taxon>
    </lineage>
</organism>
<dbReference type="HOGENOM" id="CLU_2583519_0_0_9"/>
<evidence type="ECO:0000313" key="1">
    <source>
        <dbReference type="EMBL" id="BAH05322.1"/>
    </source>
</evidence>
<gene>
    <name evidence="1" type="ordered locus">CKR_0271</name>
</gene>
<sequence>MHSKQLRLVLGTNTDVEETSTIEYFEAICFSRFSLLAINYNSSISGNIFVTDSTYALPSPDEAPVIIAIDIISSLLFYIF</sequence>
<accession>B9DYJ7</accession>